<reference evidence="1 3" key="1">
    <citation type="submission" date="2017-03" db="EMBL/GenBank/DDBJ databases">
        <title>Genome analysis of strain PAMC 26510.</title>
        <authorList>
            <person name="Oh H.-M."/>
            <person name="Yang J.-A."/>
        </authorList>
    </citation>
    <scope>NUCLEOTIDE SEQUENCE [LARGE SCALE GENOMIC DNA]</scope>
    <source>
        <strain evidence="1 3">PAMC 26510</strain>
    </source>
</reference>
<dbReference type="Proteomes" id="UP000195221">
    <property type="component" value="Unassembled WGS sequence"/>
</dbReference>
<accession>A0A242MC52</accession>
<dbReference type="EMBL" id="NBTZ01000100">
    <property type="protein sequence ID" value="OTP71894.1"/>
    <property type="molecule type" value="Genomic_DNA"/>
</dbReference>
<evidence type="ECO:0000313" key="1">
    <source>
        <dbReference type="EMBL" id="OTP68874.1"/>
    </source>
</evidence>
<dbReference type="AlphaFoldDB" id="A0A242MC52"/>
<evidence type="ECO:0000313" key="2">
    <source>
        <dbReference type="EMBL" id="OTP71894.1"/>
    </source>
</evidence>
<organism evidence="1 3">
    <name type="scientific">Caballeronia sordidicola</name>
    <name type="common">Burkholderia sordidicola</name>
    <dbReference type="NCBI Taxonomy" id="196367"/>
    <lineage>
        <taxon>Bacteria</taxon>
        <taxon>Pseudomonadati</taxon>
        <taxon>Pseudomonadota</taxon>
        <taxon>Betaproteobacteria</taxon>
        <taxon>Burkholderiales</taxon>
        <taxon>Burkholderiaceae</taxon>
        <taxon>Caballeronia</taxon>
    </lineage>
</organism>
<dbReference type="EMBL" id="NBTY01000161">
    <property type="protein sequence ID" value="OTP68874.1"/>
    <property type="molecule type" value="Genomic_DNA"/>
</dbReference>
<protein>
    <submittedName>
        <fullName evidence="1">Uncharacterized protein</fullName>
    </submittedName>
</protein>
<dbReference type="Proteomes" id="UP000194546">
    <property type="component" value="Unassembled WGS sequence"/>
</dbReference>
<reference evidence="2 4" key="2">
    <citation type="submission" date="2017-03" db="EMBL/GenBank/DDBJ databases">
        <title>Genome analysis of strain PAMC 26577.</title>
        <authorList>
            <person name="Oh H.-M."/>
            <person name="Yang J.-A."/>
        </authorList>
    </citation>
    <scope>NUCLEOTIDE SEQUENCE [LARGE SCALE GENOMIC DNA]</scope>
    <source>
        <strain evidence="2 4">PAMC 26577</strain>
    </source>
</reference>
<comment type="caution">
    <text evidence="1">The sequence shown here is derived from an EMBL/GenBank/DDBJ whole genome shotgun (WGS) entry which is preliminary data.</text>
</comment>
<gene>
    <name evidence="1" type="ORF">PAMC26510_28510</name>
    <name evidence="2" type="ORF">PAMC26577_23315</name>
</gene>
<evidence type="ECO:0000313" key="3">
    <source>
        <dbReference type="Proteomes" id="UP000194546"/>
    </source>
</evidence>
<evidence type="ECO:0000313" key="4">
    <source>
        <dbReference type="Proteomes" id="UP000195221"/>
    </source>
</evidence>
<proteinExistence type="predicted"/>
<sequence length="46" mass="4976">MSLLSFVAKHGATARTCRAGVADRFITKCAVLCADFDRLLLIIPIP</sequence>
<name>A0A242MC52_CABSO</name>